<evidence type="ECO:0000313" key="2">
    <source>
        <dbReference type="Proteomes" id="UP000201640"/>
    </source>
</evidence>
<dbReference type="KEGG" id="vg:14445673"/>
<dbReference type="EMBL" id="JX962719">
    <property type="protein sequence ID" value="AGC02115.1"/>
    <property type="molecule type" value="Genomic_DNA"/>
</dbReference>
<dbReference type="GeneID" id="14445673"/>
<accession>L7RGE1</accession>
<organism evidence="1 2">
    <name type="scientific">Acanthamoeba polyphaga moumouvirus</name>
    <dbReference type="NCBI Taxonomy" id="1269028"/>
    <lineage>
        <taxon>Viruses</taxon>
        <taxon>Varidnaviria</taxon>
        <taxon>Bamfordvirae</taxon>
        <taxon>Nucleocytoviricota</taxon>
        <taxon>Megaviricetes</taxon>
        <taxon>Imitervirales</taxon>
        <taxon>Mimiviridae</taxon>
        <taxon>Megamimivirinae</taxon>
        <taxon>Moumouvirus</taxon>
    </lineage>
</organism>
<protein>
    <submittedName>
        <fullName evidence="1">Uncharacterized protein</fullName>
    </submittedName>
</protein>
<proteinExistence type="predicted"/>
<reference evidence="1 2" key="1">
    <citation type="journal article" date="2012" name="Genome Biol. Evol.">
        <title>Related Giant Viruses in Distant Locations and Different Habitats: Acanthamoeba polyphaga moumouvirus Represents a Third Lineage of the Mimiviridae That Is Close to the Megavirus Lineage.</title>
        <authorList>
            <person name="Yoosuf N."/>
            <person name="Yutin N."/>
            <person name="Colson P."/>
            <person name="Shabalina S.A."/>
            <person name="Pagnier I."/>
            <person name="Robert C."/>
            <person name="Azza S."/>
            <person name="Klose T."/>
            <person name="Wong J."/>
            <person name="Rossmann M.G."/>
            <person name="La Scola B."/>
            <person name="Raoult D."/>
            <person name="Koonin E.V."/>
        </authorList>
    </citation>
    <scope>NUCLEOTIDE SEQUENCE [LARGE SCALE GENOMIC DNA]</scope>
    <source>
        <strain evidence="1 2">M10A</strain>
    </source>
</reference>
<dbReference type="OrthoDB" id="25937at10239"/>
<dbReference type="RefSeq" id="YP_007354551.1">
    <property type="nucleotide sequence ID" value="NC_020104.1"/>
</dbReference>
<name>L7RGE1_9VIRU</name>
<evidence type="ECO:0000313" key="1">
    <source>
        <dbReference type="EMBL" id="AGC02115.1"/>
    </source>
</evidence>
<dbReference type="Proteomes" id="UP000201640">
    <property type="component" value="Segment"/>
</dbReference>
<sequence length="335" mass="40471">MVMIRKITQYIYNNQVKFFIANCKQHDNILSEIYLEKISRQKYNFGIILNDPNYKNESSYTKIYSPTEINDYYCLDVIITPSSYLIPIIYKFIFIDIKKLYNNDININNFESWLRDTINDTIYLNKIFFVMDINPYFYKKVDMYNDNINIFINILHELAFKKCHIITTDNDLFANISIYEKSTSYKNIKFLLAGKISENKIKPYIFRNKTDYNFFDGYYVIDDSLNIPGYVEIILSESNSLLEYIHMDNNEISRETIYFITKLLESSINIQEKRNKLIKLRQFIFDNDLIEIYKYNLFDKTLYKNHLRFNFLNKILCEMDNIIFEDFYNINDIKI</sequence>
<keyword evidence="2" id="KW-1185">Reference proteome</keyword>
<gene>
    <name evidence="1" type="ORF">Moumou_00589</name>
</gene>